<dbReference type="CDD" id="cd08239">
    <property type="entry name" value="THR_DH_like"/>
    <property type="match status" value="1"/>
</dbReference>
<evidence type="ECO:0000256" key="1">
    <source>
        <dbReference type="ARBA" id="ARBA00022723"/>
    </source>
</evidence>
<dbReference type="EMBL" id="OCSU01000001">
    <property type="protein sequence ID" value="SOE46228.1"/>
    <property type="molecule type" value="Genomic_DNA"/>
</dbReference>
<dbReference type="Proteomes" id="UP000219522">
    <property type="component" value="Unassembled WGS sequence"/>
</dbReference>
<dbReference type="InterPro" id="IPR036291">
    <property type="entry name" value="NAD(P)-bd_dom_sf"/>
</dbReference>
<evidence type="ECO:0000313" key="6">
    <source>
        <dbReference type="EMBL" id="SOE46228.1"/>
    </source>
</evidence>
<protein>
    <submittedName>
        <fullName evidence="6">D-arabinose 1-dehydrogenase, Zn-dependent alcohol dehydrogenase family</fullName>
    </submittedName>
</protein>
<evidence type="ECO:0000256" key="4">
    <source>
        <dbReference type="RuleBase" id="RU361277"/>
    </source>
</evidence>
<dbReference type="GO" id="GO:0008270">
    <property type="term" value="F:zinc ion binding"/>
    <property type="evidence" value="ECO:0007669"/>
    <property type="project" value="InterPro"/>
</dbReference>
<dbReference type="InterPro" id="IPR050129">
    <property type="entry name" value="Zn_alcohol_dh"/>
</dbReference>
<dbReference type="Gene3D" id="3.40.50.720">
    <property type="entry name" value="NAD(P)-binding Rossmann-like Domain"/>
    <property type="match status" value="1"/>
</dbReference>
<name>A0A7Z7N0J2_9BURK</name>
<dbReference type="SMART" id="SM00829">
    <property type="entry name" value="PKS_ER"/>
    <property type="match status" value="1"/>
</dbReference>
<evidence type="ECO:0000313" key="7">
    <source>
        <dbReference type="Proteomes" id="UP000219522"/>
    </source>
</evidence>
<reference evidence="6 7" key="1">
    <citation type="submission" date="2017-09" db="EMBL/GenBank/DDBJ databases">
        <authorList>
            <person name="Varghese N."/>
            <person name="Submissions S."/>
        </authorList>
    </citation>
    <scope>NUCLEOTIDE SEQUENCE [LARGE SCALE GENOMIC DNA]</scope>
    <source>
        <strain evidence="6 7">OK806</strain>
    </source>
</reference>
<feature type="domain" description="Enoyl reductase (ER)" evidence="5">
    <location>
        <begin position="8"/>
        <end position="338"/>
    </location>
</feature>
<comment type="cofactor">
    <cofactor evidence="4">
        <name>Zn(2+)</name>
        <dbReference type="ChEBI" id="CHEBI:29105"/>
    </cofactor>
</comment>
<comment type="similarity">
    <text evidence="4">Belongs to the zinc-containing alcohol dehydrogenase family.</text>
</comment>
<dbReference type="RefSeq" id="WP_097189541.1">
    <property type="nucleotide sequence ID" value="NZ_OCSU01000001.1"/>
</dbReference>
<dbReference type="AlphaFoldDB" id="A0A7Z7N0J2"/>
<keyword evidence="7" id="KW-1185">Reference proteome</keyword>
<dbReference type="InterPro" id="IPR002328">
    <property type="entry name" value="ADH_Zn_CS"/>
</dbReference>
<dbReference type="SUPFAM" id="SSF51735">
    <property type="entry name" value="NAD(P)-binding Rossmann-fold domains"/>
    <property type="match status" value="1"/>
</dbReference>
<evidence type="ECO:0000256" key="2">
    <source>
        <dbReference type="ARBA" id="ARBA00022833"/>
    </source>
</evidence>
<keyword evidence="3" id="KW-0560">Oxidoreductase</keyword>
<dbReference type="InterPro" id="IPR011032">
    <property type="entry name" value="GroES-like_sf"/>
</dbReference>
<keyword evidence="2 4" id="KW-0862">Zinc</keyword>
<gene>
    <name evidence="6" type="ORF">SAMN05446927_0112</name>
</gene>
<organism evidence="6 7">
    <name type="scientific">Caballeronia arationis</name>
    <dbReference type="NCBI Taxonomy" id="1777142"/>
    <lineage>
        <taxon>Bacteria</taxon>
        <taxon>Pseudomonadati</taxon>
        <taxon>Pseudomonadota</taxon>
        <taxon>Betaproteobacteria</taxon>
        <taxon>Burkholderiales</taxon>
        <taxon>Burkholderiaceae</taxon>
        <taxon>Caballeronia</taxon>
    </lineage>
</organism>
<dbReference type="Gene3D" id="3.90.180.10">
    <property type="entry name" value="Medium-chain alcohol dehydrogenases, catalytic domain"/>
    <property type="match status" value="1"/>
</dbReference>
<dbReference type="Pfam" id="PF08240">
    <property type="entry name" value="ADH_N"/>
    <property type="match status" value="1"/>
</dbReference>
<evidence type="ECO:0000256" key="3">
    <source>
        <dbReference type="ARBA" id="ARBA00023002"/>
    </source>
</evidence>
<dbReference type="InterPro" id="IPR013154">
    <property type="entry name" value="ADH-like_N"/>
</dbReference>
<dbReference type="PROSITE" id="PS00059">
    <property type="entry name" value="ADH_ZINC"/>
    <property type="match status" value="1"/>
</dbReference>
<dbReference type="PANTHER" id="PTHR43401:SF2">
    <property type="entry name" value="L-THREONINE 3-DEHYDROGENASE"/>
    <property type="match status" value="1"/>
</dbReference>
<evidence type="ECO:0000259" key="5">
    <source>
        <dbReference type="SMART" id="SM00829"/>
    </source>
</evidence>
<dbReference type="PANTHER" id="PTHR43401">
    <property type="entry name" value="L-THREONINE 3-DEHYDROGENASE"/>
    <property type="match status" value="1"/>
</dbReference>
<dbReference type="InterPro" id="IPR013149">
    <property type="entry name" value="ADH-like_C"/>
</dbReference>
<keyword evidence="1 4" id="KW-0479">Metal-binding</keyword>
<accession>A0A7Z7N0J2</accession>
<proteinExistence type="inferred from homology"/>
<dbReference type="Pfam" id="PF00107">
    <property type="entry name" value="ADH_zinc_N"/>
    <property type="match status" value="1"/>
</dbReference>
<dbReference type="GO" id="GO:0016616">
    <property type="term" value="F:oxidoreductase activity, acting on the CH-OH group of donors, NAD or NADP as acceptor"/>
    <property type="evidence" value="ECO:0007669"/>
    <property type="project" value="UniProtKB-ARBA"/>
</dbReference>
<sequence>MRGIVFQGDRKVALVEVPDPVPGPGEVVIEMKASGMCGSDLHLYRRSTNAVAGPLIGGHEPCGVVVAVGSGVISPHARIGARVMVHHYYGCSGCEDCRSGWPQMCRTVPVKVYGIDSDGGHAPYMKVPANTLVPLDERLSFAAGAAISCGTGTAWGAFERMGVTGRDTIAIFGQGPVGLSATLLAKAQGARVIGLDIDESRRNTAKAFGADFVIDPREGHAVEAIKDLTGGRGATMALETAGAAAAGQDALGCVRPWGTVCLVGIGAEISFSLANLLRTQLRILTSWTMSIQAQKACADFVLERGIDLDALFTDRWRLDQAEEAYKKFDLQSGGKGVFLM</sequence>
<dbReference type="SUPFAM" id="SSF50129">
    <property type="entry name" value="GroES-like"/>
    <property type="match status" value="1"/>
</dbReference>
<dbReference type="InterPro" id="IPR020843">
    <property type="entry name" value="ER"/>
</dbReference>
<comment type="caution">
    <text evidence="6">The sequence shown here is derived from an EMBL/GenBank/DDBJ whole genome shotgun (WGS) entry which is preliminary data.</text>
</comment>